<reference evidence="1" key="1">
    <citation type="submission" date="2014-09" db="EMBL/GenBank/DDBJ databases">
        <authorList>
            <person name="Magalhaes I.L.F."/>
            <person name="Oliveira U."/>
            <person name="Santos F.R."/>
            <person name="Vidigal T.H.D.A."/>
            <person name="Brescovit A.D."/>
            <person name="Santos A.J."/>
        </authorList>
    </citation>
    <scope>NUCLEOTIDE SEQUENCE</scope>
    <source>
        <tissue evidence="1">Shoot tissue taken approximately 20 cm above the soil surface</tissue>
    </source>
</reference>
<protein>
    <submittedName>
        <fullName evidence="1">Uncharacterized protein</fullName>
    </submittedName>
</protein>
<organism evidence="1">
    <name type="scientific">Arundo donax</name>
    <name type="common">Giant reed</name>
    <name type="synonym">Donax arundinaceus</name>
    <dbReference type="NCBI Taxonomy" id="35708"/>
    <lineage>
        <taxon>Eukaryota</taxon>
        <taxon>Viridiplantae</taxon>
        <taxon>Streptophyta</taxon>
        <taxon>Embryophyta</taxon>
        <taxon>Tracheophyta</taxon>
        <taxon>Spermatophyta</taxon>
        <taxon>Magnoliopsida</taxon>
        <taxon>Liliopsida</taxon>
        <taxon>Poales</taxon>
        <taxon>Poaceae</taxon>
        <taxon>PACMAD clade</taxon>
        <taxon>Arundinoideae</taxon>
        <taxon>Arundineae</taxon>
        <taxon>Arundo</taxon>
    </lineage>
</organism>
<reference evidence="1" key="2">
    <citation type="journal article" date="2015" name="Data Brief">
        <title>Shoot transcriptome of the giant reed, Arundo donax.</title>
        <authorList>
            <person name="Barrero R.A."/>
            <person name="Guerrero F.D."/>
            <person name="Moolhuijzen P."/>
            <person name="Goolsby J.A."/>
            <person name="Tidwell J."/>
            <person name="Bellgard S.E."/>
            <person name="Bellgard M.I."/>
        </authorList>
    </citation>
    <scope>NUCLEOTIDE SEQUENCE</scope>
    <source>
        <tissue evidence="1">Shoot tissue taken approximately 20 cm above the soil surface</tissue>
    </source>
</reference>
<proteinExistence type="predicted"/>
<evidence type="ECO:0000313" key="1">
    <source>
        <dbReference type="EMBL" id="JAE27579.1"/>
    </source>
</evidence>
<dbReference type="EMBL" id="GBRH01170317">
    <property type="protein sequence ID" value="JAE27579.1"/>
    <property type="molecule type" value="Transcribed_RNA"/>
</dbReference>
<dbReference type="AlphaFoldDB" id="A0A0A9GVL0"/>
<sequence>MQFLLKTCLFLNASFIASRKSNSPNLTCCACFCS</sequence>
<accession>A0A0A9GVL0</accession>
<name>A0A0A9GVL0_ARUDO</name>